<accession>A0AAW1T7R8</accession>
<gene>
    <name evidence="2" type="ORF">WJX84_012414</name>
</gene>
<feature type="compositionally biased region" description="Basic and acidic residues" evidence="1">
    <location>
        <begin position="73"/>
        <end position="85"/>
    </location>
</feature>
<keyword evidence="3" id="KW-1185">Reference proteome</keyword>
<evidence type="ECO:0000256" key="1">
    <source>
        <dbReference type="SAM" id="MobiDB-lite"/>
    </source>
</evidence>
<feature type="compositionally biased region" description="Basic residues" evidence="1">
    <location>
        <begin position="56"/>
        <end position="72"/>
    </location>
</feature>
<protein>
    <submittedName>
        <fullName evidence="2">Uncharacterized protein</fullName>
    </submittedName>
</protein>
<dbReference type="EMBL" id="JALJOV010000345">
    <property type="protein sequence ID" value="KAK9864509.1"/>
    <property type="molecule type" value="Genomic_DNA"/>
</dbReference>
<name>A0AAW1T7R8_9CHLO</name>
<sequence>MGKSKKKGGRAADGMAVDEDAWTVPAPAAEMDTSAGNAVISDRAASIATTDERSKQRVQRGRSSRNQKQRRAIKLDKALAVADKKVTKRSKKQSLLDKKLSSKTLWRNQKR</sequence>
<dbReference type="Proteomes" id="UP001485043">
    <property type="component" value="Unassembled WGS sequence"/>
</dbReference>
<evidence type="ECO:0000313" key="2">
    <source>
        <dbReference type="EMBL" id="KAK9864509.1"/>
    </source>
</evidence>
<evidence type="ECO:0000313" key="3">
    <source>
        <dbReference type="Proteomes" id="UP001485043"/>
    </source>
</evidence>
<organism evidence="2 3">
    <name type="scientific">Apatococcus fuscideae</name>
    <dbReference type="NCBI Taxonomy" id="2026836"/>
    <lineage>
        <taxon>Eukaryota</taxon>
        <taxon>Viridiplantae</taxon>
        <taxon>Chlorophyta</taxon>
        <taxon>core chlorophytes</taxon>
        <taxon>Trebouxiophyceae</taxon>
        <taxon>Chlorellales</taxon>
        <taxon>Chlorellaceae</taxon>
        <taxon>Apatococcus</taxon>
    </lineage>
</organism>
<comment type="caution">
    <text evidence="2">The sequence shown here is derived from an EMBL/GenBank/DDBJ whole genome shotgun (WGS) entry which is preliminary data.</text>
</comment>
<reference evidence="2 3" key="1">
    <citation type="journal article" date="2024" name="Nat. Commun.">
        <title>Phylogenomics reveals the evolutionary origins of lichenization in chlorophyte algae.</title>
        <authorList>
            <person name="Puginier C."/>
            <person name="Libourel C."/>
            <person name="Otte J."/>
            <person name="Skaloud P."/>
            <person name="Haon M."/>
            <person name="Grisel S."/>
            <person name="Petersen M."/>
            <person name="Berrin J.G."/>
            <person name="Delaux P.M."/>
            <person name="Dal Grande F."/>
            <person name="Keller J."/>
        </authorList>
    </citation>
    <scope>NUCLEOTIDE SEQUENCE [LARGE SCALE GENOMIC DNA]</scope>
    <source>
        <strain evidence="2 3">SAG 2523</strain>
    </source>
</reference>
<proteinExistence type="predicted"/>
<dbReference type="AlphaFoldDB" id="A0AAW1T7R8"/>
<feature type="region of interest" description="Disordered" evidence="1">
    <location>
        <begin position="1"/>
        <end position="111"/>
    </location>
</feature>